<evidence type="ECO:0000256" key="4">
    <source>
        <dbReference type="ARBA" id="ARBA00023002"/>
    </source>
</evidence>
<dbReference type="SUPFAM" id="SSF51395">
    <property type="entry name" value="FMN-linked oxidoreductases"/>
    <property type="match status" value="1"/>
</dbReference>
<proteinExistence type="predicted"/>
<dbReference type="Pfam" id="PF01070">
    <property type="entry name" value="FMN_dh"/>
    <property type="match status" value="1"/>
</dbReference>
<dbReference type="InterPro" id="IPR037396">
    <property type="entry name" value="FMN_HAD"/>
</dbReference>
<dbReference type="RefSeq" id="WP_234975346.1">
    <property type="nucleotide sequence ID" value="NZ_FUWG01000002.1"/>
</dbReference>
<keyword evidence="7" id="KW-1185">Reference proteome</keyword>
<protein>
    <submittedName>
        <fullName evidence="6">FMN-dependent dehydrogenase</fullName>
    </submittedName>
</protein>
<dbReference type="GO" id="GO:0016491">
    <property type="term" value="F:oxidoreductase activity"/>
    <property type="evidence" value="ECO:0007669"/>
    <property type="project" value="UniProtKB-KW"/>
</dbReference>
<dbReference type="AlphaFoldDB" id="A0A1T4JHB1"/>
<dbReference type="PANTHER" id="PTHR10578">
    <property type="entry name" value="S -2-HYDROXY-ACID OXIDASE-RELATED"/>
    <property type="match status" value="1"/>
</dbReference>
<dbReference type="GeneID" id="78315382"/>
<feature type="domain" description="FMN hydroxy acid dehydrogenase" evidence="5">
    <location>
        <begin position="1"/>
        <end position="306"/>
    </location>
</feature>
<evidence type="ECO:0000313" key="7">
    <source>
        <dbReference type="Proteomes" id="UP000190423"/>
    </source>
</evidence>
<evidence type="ECO:0000256" key="1">
    <source>
        <dbReference type="ARBA" id="ARBA00001917"/>
    </source>
</evidence>
<keyword evidence="4" id="KW-0560">Oxidoreductase</keyword>
<dbReference type="PROSITE" id="PS51349">
    <property type="entry name" value="FMN_HYDROXY_ACID_DH_2"/>
    <property type="match status" value="1"/>
</dbReference>
<evidence type="ECO:0000313" key="6">
    <source>
        <dbReference type="EMBL" id="SJZ29556.1"/>
    </source>
</evidence>
<organism evidence="6 7">
    <name type="scientific">Treponema porcinum</name>
    <dbReference type="NCBI Taxonomy" id="261392"/>
    <lineage>
        <taxon>Bacteria</taxon>
        <taxon>Pseudomonadati</taxon>
        <taxon>Spirochaetota</taxon>
        <taxon>Spirochaetia</taxon>
        <taxon>Spirochaetales</taxon>
        <taxon>Treponemataceae</taxon>
        <taxon>Treponema</taxon>
    </lineage>
</organism>
<keyword evidence="3" id="KW-0288">FMN</keyword>
<dbReference type="InterPro" id="IPR000262">
    <property type="entry name" value="FMN-dep_DH"/>
</dbReference>
<dbReference type="Proteomes" id="UP000190423">
    <property type="component" value="Unassembled WGS sequence"/>
</dbReference>
<evidence type="ECO:0000256" key="2">
    <source>
        <dbReference type="ARBA" id="ARBA00022630"/>
    </source>
</evidence>
<reference evidence="6 7" key="1">
    <citation type="submission" date="2017-02" db="EMBL/GenBank/DDBJ databases">
        <authorList>
            <person name="Peterson S.W."/>
        </authorList>
    </citation>
    <scope>NUCLEOTIDE SEQUENCE [LARGE SCALE GENOMIC DNA]</scope>
    <source>
        <strain evidence="6 7">ATCC BAA-908</strain>
    </source>
</reference>
<comment type="cofactor">
    <cofactor evidence="1">
        <name>FMN</name>
        <dbReference type="ChEBI" id="CHEBI:58210"/>
    </cofactor>
</comment>
<gene>
    <name evidence="6" type="ORF">SAMN02745149_00058</name>
</gene>
<evidence type="ECO:0000256" key="3">
    <source>
        <dbReference type="ARBA" id="ARBA00022643"/>
    </source>
</evidence>
<sequence>MATSPSFAGKPAFSCDFKCRFCTVCAGYGCTGQLPGMGGVDGSRTFILNCAAWNEWYKSHPSLQNSVDSVVLSPSDIGIAPVTGAVQNIGFSNEKDFYLPYVRAASESGIRICIGDGSPDEKLAFGIQAVSSLKKTAYYFLKPYPDDILFKRIESVRPTAAAIGMDIDAYNIVTMRNQAHLERKTSVQIQEFRTFSGRPLMLKGIFSRDDVALCREVKPDIAVVSNHGGRVDTPYMSTASFLETYAAELRNYCGEVWVDGGIRTSQDVRTAKFLGADAVLAARPFISALCSGGELKMSEVIKNMLN</sequence>
<name>A0A1T4JHB1_TREPO</name>
<evidence type="ECO:0000259" key="5">
    <source>
        <dbReference type="PROSITE" id="PS51349"/>
    </source>
</evidence>
<dbReference type="PANTHER" id="PTHR10578:SF107">
    <property type="entry name" value="2-HYDROXYACID OXIDASE 1"/>
    <property type="match status" value="1"/>
</dbReference>
<dbReference type="InterPro" id="IPR013785">
    <property type="entry name" value="Aldolase_TIM"/>
</dbReference>
<accession>A0A1T4JHB1</accession>
<keyword evidence="2" id="KW-0285">Flavoprotein</keyword>
<dbReference type="EMBL" id="FUWG01000002">
    <property type="protein sequence ID" value="SJZ29556.1"/>
    <property type="molecule type" value="Genomic_DNA"/>
</dbReference>
<dbReference type="Gene3D" id="3.20.20.70">
    <property type="entry name" value="Aldolase class I"/>
    <property type="match status" value="1"/>
</dbReference>
<dbReference type="STRING" id="261392.SAMN02745149_00058"/>